<feature type="binding site" evidence="12">
    <location>
        <begin position="524"/>
        <end position="525"/>
    </location>
    <ligand>
        <name>NADP(+)</name>
        <dbReference type="ChEBI" id="CHEBI:58349"/>
    </ligand>
</feature>
<evidence type="ECO:0000256" key="4">
    <source>
        <dbReference type="ARBA" id="ARBA00022643"/>
    </source>
</evidence>
<keyword evidence="1 11" id="KW-0813">Transport</keyword>
<evidence type="ECO:0000256" key="9">
    <source>
        <dbReference type="ARBA" id="ARBA00023192"/>
    </source>
</evidence>
<dbReference type="SUPFAM" id="SSF63380">
    <property type="entry name" value="Riboflavin synthase domain-like"/>
    <property type="match status" value="1"/>
</dbReference>
<keyword evidence="16" id="KW-1185">Reference proteome</keyword>
<keyword evidence="2 11" id="KW-0028">Amino-acid biosynthesis</keyword>
<dbReference type="GO" id="GO:0019344">
    <property type="term" value="P:cysteine biosynthetic process"/>
    <property type="evidence" value="ECO:0007669"/>
    <property type="project" value="UniProtKB-KW"/>
</dbReference>
<evidence type="ECO:0000313" key="16">
    <source>
        <dbReference type="Proteomes" id="UP001249020"/>
    </source>
</evidence>
<organism evidence="15 16">
    <name type="scientific">Brumicola blandensis</name>
    <dbReference type="NCBI Taxonomy" id="3075611"/>
    <lineage>
        <taxon>Bacteria</taxon>
        <taxon>Pseudomonadati</taxon>
        <taxon>Pseudomonadota</taxon>
        <taxon>Gammaproteobacteria</taxon>
        <taxon>Alteromonadales</taxon>
        <taxon>Alteromonadaceae</taxon>
        <taxon>Brumicola</taxon>
    </lineage>
</organism>
<dbReference type="Proteomes" id="UP001249020">
    <property type="component" value="Unassembled WGS sequence"/>
</dbReference>
<dbReference type="FunFam" id="3.40.50.80:FF:000001">
    <property type="entry name" value="NADPH--cytochrome P450 reductase 1"/>
    <property type="match status" value="1"/>
</dbReference>
<proteinExistence type="predicted"/>
<dbReference type="InterPro" id="IPR039261">
    <property type="entry name" value="FNR_nucleotide-bd"/>
</dbReference>
<dbReference type="SUPFAM" id="SSF52343">
    <property type="entry name" value="Ferredoxin reductase-like, C-terminal NADP-linked domain"/>
    <property type="match status" value="1"/>
</dbReference>
<keyword evidence="5 11" id="KW-0274">FAD</keyword>
<dbReference type="Pfam" id="PF00258">
    <property type="entry name" value="Flavodoxin_1"/>
    <property type="match status" value="1"/>
</dbReference>
<dbReference type="PROSITE" id="PS51384">
    <property type="entry name" value="FAD_FR"/>
    <property type="match status" value="1"/>
</dbReference>
<feature type="binding site" evidence="12">
    <location>
        <begin position="391"/>
        <end position="394"/>
    </location>
    <ligand>
        <name>FAD</name>
        <dbReference type="ChEBI" id="CHEBI:57692"/>
    </ligand>
</feature>
<dbReference type="CDD" id="cd06199">
    <property type="entry name" value="SiR"/>
    <property type="match status" value="1"/>
</dbReference>
<dbReference type="InterPro" id="IPR008254">
    <property type="entry name" value="Flavodoxin/NO_synth"/>
</dbReference>
<dbReference type="InterPro" id="IPR017938">
    <property type="entry name" value="Riboflavin_synthase-like_b-brl"/>
</dbReference>
<dbReference type="InterPro" id="IPR010199">
    <property type="entry name" value="CysJ"/>
</dbReference>
<feature type="binding site" evidence="12">
    <location>
        <position position="604"/>
    </location>
    <ligand>
        <name>FAD</name>
        <dbReference type="ChEBI" id="CHEBI:57692"/>
    </ligand>
</feature>
<dbReference type="InterPro" id="IPR029039">
    <property type="entry name" value="Flavoprotein-like_sf"/>
</dbReference>
<dbReference type="InterPro" id="IPR001433">
    <property type="entry name" value="OxRdtase_FAD/NAD-bd"/>
</dbReference>
<dbReference type="InterPro" id="IPR003097">
    <property type="entry name" value="CysJ-like_FAD-binding"/>
</dbReference>
<dbReference type="GO" id="GO:0004783">
    <property type="term" value="F:sulfite reductase (NADPH) activity"/>
    <property type="evidence" value="ECO:0007669"/>
    <property type="project" value="UniProtKB-EC"/>
</dbReference>
<evidence type="ECO:0000256" key="8">
    <source>
        <dbReference type="ARBA" id="ARBA00023002"/>
    </source>
</evidence>
<dbReference type="Gene3D" id="3.40.50.360">
    <property type="match status" value="1"/>
</dbReference>
<feature type="binding site" evidence="12">
    <location>
        <begin position="409"/>
        <end position="411"/>
    </location>
    <ligand>
        <name>FAD</name>
        <dbReference type="ChEBI" id="CHEBI:57692"/>
    </ligand>
</feature>
<keyword evidence="8 11" id="KW-0560">Oxidoreductase</keyword>
<dbReference type="InterPro" id="IPR023173">
    <property type="entry name" value="NADPH_Cyt_P450_Rdtase_alpha"/>
</dbReference>
<feature type="binding site" evidence="12">
    <location>
        <begin position="530"/>
        <end position="534"/>
    </location>
    <ligand>
        <name>NADP(+)</name>
        <dbReference type="ChEBI" id="CHEBI:58349"/>
    </ligand>
</feature>
<dbReference type="PIRSF" id="PIRSF000207">
    <property type="entry name" value="SiR-FP_CysJ"/>
    <property type="match status" value="1"/>
</dbReference>
<protein>
    <recommendedName>
        <fullName evidence="11">Sulfite reductase [NADPH] flavoprotein alpha-component</fullName>
        <shortName evidence="11">SiR-FP</shortName>
        <ecNumber evidence="11">1.8.1.2</ecNumber>
    </recommendedName>
</protein>
<evidence type="ECO:0000256" key="10">
    <source>
        <dbReference type="ARBA" id="ARBA00052219"/>
    </source>
</evidence>
<feature type="domain" description="Flavodoxin-like" evidence="13">
    <location>
        <begin position="68"/>
        <end position="206"/>
    </location>
</feature>
<dbReference type="Pfam" id="PF00175">
    <property type="entry name" value="NAD_binding_1"/>
    <property type="match status" value="1"/>
</dbReference>
<evidence type="ECO:0000256" key="2">
    <source>
        <dbReference type="ARBA" id="ARBA00022605"/>
    </source>
</evidence>
<dbReference type="EMBL" id="JAVRIE010000008">
    <property type="protein sequence ID" value="MDT0584223.1"/>
    <property type="molecule type" value="Genomic_DNA"/>
</dbReference>
<dbReference type="GO" id="GO:0005829">
    <property type="term" value="C:cytosol"/>
    <property type="evidence" value="ECO:0007669"/>
    <property type="project" value="TreeGrafter"/>
</dbReference>
<dbReference type="PRINTS" id="PR00369">
    <property type="entry name" value="FLAVODOXIN"/>
</dbReference>
<dbReference type="RefSeq" id="WP_311362996.1">
    <property type="nucleotide sequence ID" value="NZ_JAVRIE010000008.1"/>
</dbReference>
<comment type="cofactor">
    <cofactor evidence="11 12">
        <name>FMN</name>
        <dbReference type="ChEBI" id="CHEBI:58210"/>
    </cofactor>
    <text evidence="11 12">Binds 1 FMN per subunit.</text>
</comment>
<feature type="binding site" evidence="12">
    <location>
        <position position="415"/>
    </location>
    <ligand>
        <name>FAD</name>
        <dbReference type="ChEBI" id="CHEBI:57692"/>
    </ligand>
</feature>
<name>A0AAW8R484_9ALTE</name>
<keyword evidence="7 11" id="KW-0249">Electron transport</keyword>
<feature type="domain" description="FAD-binding FR-type" evidence="14">
    <location>
        <begin position="239"/>
        <end position="453"/>
    </location>
</feature>
<dbReference type="NCBIfam" id="TIGR01931">
    <property type="entry name" value="cysJ"/>
    <property type="match status" value="1"/>
</dbReference>
<dbReference type="PANTHER" id="PTHR19384:SF128">
    <property type="entry name" value="NADPH OXIDOREDUCTASE A"/>
    <property type="match status" value="1"/>
</dbReference>
<comment type="pathway">
    <text evidence="11">Sulfur metabolism; hydrogen sulfide biosynthesis; hydrogen sulfide from sulfite (NADPH route): step 1/1.</text>
</comment>
<dbReference type="Gene3D" id="3.40.50.80">
    <property type="entry name" value="Nucleotide-binding domain of ferredoxin-NADP reductase (FNR) module"/>
    <property type="match status" value="1"/>
</dbReference>
<evidence type="ECO:0000259" key="14">
    <source>
        <dbReference type="PROSITE" id="PS51384"/>
    </source>
</evidence>
<comment type="function">
    <text evidence="11">Component of the sulfite reductase complex that catalyzes the 6-electron reduction of sulfite to sulfide. This is one of several activities required for the biosynthesis of L-cysteine from sulfate. The flavoprotein component catalyzes the electron flow from NADPH -&gt; FAD -&gt; FMN to the hemoprotein component.</text>
</comment>
<evidence type="ECO:0000313" key="15">
    <source>
        <dbReference type="EMBL" id="MDT0584223.1"/>
    </source>
</evidence>
<comment type="catalytic activity">
    <reaction evidence="10 11">
        <text>hydrogen sulfide + 3 NADP(+) + 3 H2O = sulfite + 3 NADPH + 4 H(+)</text>
        <dbReference type="Rhea" id="RHEA:13801"/>
        <dbReference type="ChEBI" id="CHEBI:15377"/>
        <dbReference type="ChEBI" id="CHEBI:15378"/>
        <dbReference type="ChEBI" id="CHEBI:17359"/>
        <dbReference type="ChEBI" id="CHEBI:29919"/>
        <dbReference type="ChEBI" id="CHEBI:57783"/>
        <dbReference type="ChEBI" id="CHEBI:58349"/>
        <dbReference type="EC" id="1.8.1.2"/>
    </reaction>
</comment>
<dbReference type="SUPFAM" id="SSF52218">
    <property type="entry name" value="Flavoproteins"/>
    <property type="match status" value="1"/>
</dbReference>
<comment type="subunit">
    <text evidence="11">Alpha(8)-beta(8). The alpha component is a flavoprotein, the beta component is a hemoprotein.</text>
</comment>
<keyword evidence="3 11" id="KW-0285">Flavoprotein</keyword>
<dbReference type="Gene3D" id="1.20.990.10">
    <property type="entry name" value="NADPH-cytochrome p450 Reductase, Chain A, domain 3"/>
    <property type="match status" value="1"/>
</dbReference>
<evidence type="ECO:0000256" key="1">
    <source>
        <dbReference type="ARBA" id="ARBA00022448"/>
    </source>
</evidence>
<dbReference type="GO" id="GO:0010181">
    <property type="term" value="F:FMN binding"/>
    <property type="evidence" value="ECO:0007669"/>
    <property type="project" value="InterPro"/>
</dbReference>
<evidence type="ECO:0000256" key="6">
    <source>
        <dbReference type="ARBA" id="ARBA00022857"/>
    </source>
</evidence>
<dbReference type="PRINTS" id="PR00371">
    <property type="entry name" value="FPNCR"/>
</dbReference>
<feature type="binding site" evidence="12">
    <location>
        <begin position="121"/>
        <end position="124"/>
    </location>
    <ligand>
        <name>FMN</name>
        <dbReference type="ChEBI" id="CHEBI:58210"/>
    </ligand>
</feature>
<dbReference type="InterPro" id="IPR017927">
    <property type="entry name" value="FAD-bd_FR_type"/>
</dbReference>
<sequence>MTVNNGNNSFSALNEQQLQLLSSAASVLNKEQLIWASGYFAGMAGGVASSGAQPGQAVASTAAAQPKLTILYGSQTGNSKSVAQTYKTAASEQGFDANVISMADYKPRQLKNETHLVVIVSTHGEGDAPDDAIELHEFLASKKAPKVPNLKYAVVGLGDTSYEFFCQTGKDFDTRLCALGATALVERLDCDVDYDEAIANWAVALNNKLKDELKPVETTQVANLTPAANAVAESLYNKKNPFAATLSESLKITGRNSVKDIRHIEISLEDSGIQYRPGDALGVWFSNDEALAGRIMTATDTKADDQVTIADANYSLLDALVNKLELTLSYPGFVKAYLAATNDKELASLMEDKTALREFLSVSQIVDIVEKYPAKVSAQALVDAMRPITPRLYSIASSQAEVEDEVHLTVAHVEYEANGFTHQGGASGFLSTRLEEGQNVNVYVENNDNFRLPSDPNTPVIMIGPGTGIAPFRAFLQERDATEAEGKNWLFFGNPNFTQDFLYQTEWQGYLKSGLLSKISLAFSRDQAEKIYVQDRLRENGKEVFEWLEQGAHFYICGDALRMAKDVESALLELVSVHGNKSETEAKEYVTNLRKSKRYQKDVY</sequence>
<evidence type="ECO:0000256" key="12">
    <source>
        <dbReference type="PIRSR" id="PIRSR000207-1"/>
    </source>
</evidence>
<comment type="cofactor">
    <cofactor evidence="11 12">
        <name>FAD</name>
        <dbReference type="ChEBI" id="CHEBI:57692"/>
    </cofactor>
    <text evidence="11 12">Binds 1 FAD per subunit.</text>
</comment>
<feature type="binding site" evidence="12">
    <location>
        <begin position="157"/>
        <end position="166"/>
    </location>
    <ligand>
        <name>FMN</name>
        <dbReference type="ChEBI" id="CHEBI:58210"/>
    </ligand>
</feature>
<reference evidence="15 16" key="1">
    <citation type="submission" date="2023-09" db="EMBL/GenBank/DDBJ databases">
        <authorList>
            <person name="Rey-Velasco X."/>
        </authorList>
    </citation>
    <scope>NUCLEOTIDE SEQUENCE [LARGE SCALE GENOMIC DNA]</scope>
    <source>
        <strain evidence="15 16">W409</strain>
    </source>
</reference>
<evidence type="ECO:0000256" key="7">
    <source>
        <dbReference type="ARBA" id="ARBA00022982"/>
    </source>
</evidence>
<evidence type="ECO:0000256" key="11">
    <source>
        <dbReference type="PIRNR" id="PIRNR000207"/>
    </source>
</evidence>
<dbReference type="EC" id="1.8.1.2" evidence="11"/>
<gene>
    <name evidence="15" type="ORF">RM544_16870</name>
</gene>
<keyword evidence="4 11" id="KW-0288">FMN</keyword>
<dbReference type="AlphaFoldDB" id="A0AAW8R484"/>
<feature type="binding site" evidence="12">
    <location>
        <position position="566"/>
    </location>
    <ligand>
        <name>NADP(+)</name>
        <dbReference type="ChEBI" id="CHEBI:58349"/>
    </ligand>
</feature>
<dbReference type="PROSITE" id="PS50902">
    <property type="entry name" value="FLAVODOXIN_LIKE"/>
    <property type="match status" value="1"/>
</dbReference>
<dbReference type="GO" id="GO:0050660">
    <property type="term" value="F:flavin adenine dinucleotide binding"/>
    <property type="evidence" value="ECO:0007669"/>
    <property type="project" value="InterPro"/>
</dbReference>
<accession>A0AAW8R484</accession>
<keyword evidence="6 11" id="KW-0521">NADP</keyword>
<dbReference type="InterPro" id="IPR001094">
    <property type="entry name" value="Flavdoxin-like"/>
</dbReference>
<feature type="binding site" evidence="12">
    <location>
        <position position="327"/>
    </location>
    <ligand>
        <name>FAD</name>
        <dbReference type="ChEBI" id="CHEBI:57692"/>
    </ligand>
</feature>
<dbReference type="InterPro" id="IPR001709">
    <property type="entry name" value="Flavoprot_Pyr_Nucl_cyt_Rdtase"/>
</dbReference>
<dbReference type="PANTHER" id="PTHR19384">
    <property type="entry name" value="NITRIC OXIDE SYNTHASE-RELATED"/>
    <property type="match status" value="1"/>
</dbReference>
<evidence type="ECO:0000256" key="3">
    <source>
        <dbReference type="ARBA" id="ARBA00022630"/>
    </source>
</evidence>
<feature type="binding site" evidence="12">
    <location>
        <begin position="424"/>
        <end position="427"/>
    </location>
    <ligand>
        <name>FAD</name>
        <dbReference type="ChEBI" id="CHEBI:57692"/>
    </ligand>
</feature>
<keyword evidence="9 11" id="KW-0198">Cysteine biosynthesis</keyword>
<evidence type="ECO:0000259" key="13">
    <source>
        <dbReference type="PROSITE" id="PS50902"/>
    </source>
</evidence>
<comment type="caution">
    <text evidence="15">The sequence shown here is derived from an EMBL/GenBank/DDBJ whole genome shotgun (WGS) entry which is preliminary data.</text>
</comment>
<dbReference type="Pfam" id="PF00667">
    <property type="entry name" value="FAD_binding_1"/>
    <property type="match status" value="1"/>
</dbReference>
<evidence type="ECO:0000256" key="5">
    <source>
        <dbReference type="ARBA" id="ARBA00022827"/>
    </source>
</evidence>
<dbReference type="Gene3D" id="2.40.30.10">
    <property type="entry name" value="Translation factors"/>
    <property type="match status" value="1"/>
</dbReference>